<evidence type="ECO:0000313" key="2">
    <source>
        <dbReference type="Proteomes" id="UP000011724"/>
    </source>
</evidence>
<dbReference type="Proteomes" id="UP000011724">
    <property type="component" value="Chromosome"/>
</dbReference>
<dbReference type="BioCyc" id="DPIE1322246:BN4_RS14280-MONOMER"/>
<gene>
    <name evidence="1" type="ordered locus">BN4_20009</name>
</gene>
<dbReference type="PATRIC" id="fig|879567.3.peg.3051"/>
<dbReference type="AlphaFoldDB" id="M1WKR7"/>
<proteinExistence type="predicted"/>
<reference evidence="2" key="2">
    <citation type="journal article" date="2013" name="Stand. Genomic Sci.">
        <title>Complete genome sequence of Desulfocapsa sulfexigens, a marine deltaproteobacterium specialized in disproportionating inorganic sulfur compounds.</title>
        <authorList>
            <person name="Finster K.W."/>
            <person name="Kjeldsen K.U."/>
            <person name="Kube M."/>
            <person name="Reinhardt R."/>
            <person name="Mussmann M."/>
            <person name="Amann R."/>
            <person name="Schreiber L."/>
        </authorList>
    </citation>
    <scope>NUCLEOTIDE SEQUENCE [LARGE SCALE GENOMIC DNA]</scope>
    <source>
        <strain evidence="2">DSM 10523 / SB164P1</strain>
    </source>
</reference>
<dbReference type="KEGG" id="dpi:BN4_20009"/>
<name>M1WKR7_PSEP2</name>
<reference evidence="1 2" key="1">
    <citation type="journal article" date="2013" name="PLoS ONE">
        <title>The first genomic and proteomic characterization of a deep-sea sulfate reducer: insights into the piezophilic lifestyle of Desulfovibrio piezophilus.</title>
        <authorList>
            <person name="Pradel N."/>
            <person name="Ji B."/>
            <person name="Gimenez G."/>
            <person name="Talla E."/>
            <person name="Lenoble P."/>
            <person name="Garel M."/>
            <person name="Tamburini C."/>
            <person name="Fourquet P."/>
            <person name="Lebrun R."/>
            <person name="Bertin P."/>
            <person name="Denis Y."/>
            <person name="Pophillat M."/>
            <person name="Barbe V."/>
            <person name="Ollivier B."/>
            <person name="Dolla A."/>
        </authorList>
    </citation>
    <scope>NUCLEOTIDE SEQUENCE [LARGE SCALE GENOMIC DNA]</scope>
    <source>
        <strain evidence="2">DSM 10523 / SB164P1</strain>
    </source>
</reference>
<dbReference type="HOGENOM" id="CLU_533946_0_0_7"/>
<dbReference type="STRING" id="1322246.BN4_20009"/>
<protein>
    <submittedName>
        <fullName evidence="1">Uncharacterized protein</fullName>
    </submittedName>
</protein>
<sequence>MGEGYDMADQMNLFKAYSGGNREDLEHMDRLENNVTRAFVITLQYIHADEPDVFRRILGEITGDRGKRFEPKQVWFDLQSGTQELVAAAQKDGVEKIILAISSRKEETPRFSCVTQFDRLLKDYEDVPDNDQKKFLKSLAKWQKKGESEKEVRISLRGTEYSFSPHEAENVYRLVHDNIPDGWIVAPGRYAILIESKIGSGRICEEQLFRHATGNKGFKLSAQDVKNDGSVQIVCVTWGKVCDALVGASKELKGMSLKITEQFLEYMEMSGEKLNFEFFLRGAYDENGMRNQFPLLVDKMQQKLKERDIPLEAENRPLTGVWQRFKYGAEGDMFYTLRASEGGVEISLTAHNSLKKKLYLNKAWAGILWDMCSGSGKWLRHRYQVMLHDYRLVDRQKGQMKGESQELFNYRFTLGTVGTKGDLDSLVEIGKQLVKLKDVKQLDMTFKVGVIDGSKIKHGEEGTLRAENAKLLSDPETLLESFCDFVENTFPVYMDVLKHKSQRKGATKEG</sequence>
<dbReference type="EMBL" id="FO203427">
    <property type="protein sequence ID" value="CCH50071.1"/>
    <property type="molecule type" value="Genomic_DNA"/>
</dbReference>
<organism evidence="1 2">
    <name type="scientific">Pseudodesulfovibrio piezophilus (strain DSM 21447 / JCM 15486 / C1TLV30)</name>
    <name type="common">Desulfovibrio piezophilus</name>
    <dbReference type="NCBI Taxonomy" id="1322246"/>
    <lineage>
        <taxon>Bacteria</taxon>
        <taxon>Pseudomonadati</taxon>
        <taxon>Thermodesulfobacteriota</taxon>
        <taxon>Desulfovibrionia</taxon>
        <taxon>Desulfovibrionales</taxon>
        <taxon>Desulfovibrionaceae</taxon>
    </lineage>
</organism>
<keyword evidence="2" id="KW-1185">Reference proteome</keyword>
<evidence type="ECO:0000313" key="1">
    <source>
        <dbReference type="EMBL" id="CCH50071.1"/>
    </source>
</evidence>
<accession>M1WKR7</accession>